<dbReference type="AlphaFoldDB" id="A0A564VB94"/>
<dbReference type="RefSeq" id="WP_144092082.1">
    <property type="nucleotide sequence ID" value="NZ_CABHMX010000021.1"/>
</dbReference>
<proteinExistence type="predicted"/>
<organism evidence="1 2">
    <name type="scientific">Blautia luti</name>
    <dbReference type="NCBI Taxonomy" id="89014"/>
    <lineage>
        <taxon>Bacteria</taxon>
        <taxon>Bacillati</taxon>
        <taxon>Bacillota</taxon>
        <taxon>Clostridia</taxon>
        <taxon>Lachnospirales</taxon>
        <taxon>Lachnospiraceae</taxon>
        <taxon>Blautia</taxon>
    </lineage>
</organism>
<evidence type="ECO:0008006" key="3">
    <source>
        <dbReference type="Google" id="ProtNLM"/>
    </source>
</evidence>
<name>A0A564VB94_9FIRM</name>
<protein>
    <recommendedName>
        <fullName evidence="3">Peptidase S24/S26A/S26B/S26C domain-containing protein</fullName>
    </recommendedName>
</protein>
<dbReference type="CDD" id="cd06462">
    <property type="entry name" value="Peptidase_S24_S26"/>
    <property type="match status" value="1"/>
</dbReference>
<dbReference type="InterPro" id="IPR036286">
    <property type="entry name" value="LexA/Signal_pep-like_sf"/>
</dbReference>
<evidence type="ECO:0000313" key="2">
    <source>
        <dbReference type="Proteomes" id="UP000408482"/>
    </source>
</evidence>
<gene>
    <name evidence="1" type="ORF">RSSSTS7063_01964</name>
</gene>
<evidence type="ECO:0000313" key="1">
    <source>
        <dbReference type="EMBL" id="VUX29557.1"/>
    </source>
</evidence>
<dbReference type="EMBL" id="CABHNW010000003">
    <property type="protein sequence ID" value="VUX29557.1"/>
    <property type="molecule type" value="Genomic_DNA"/>
</dbReference>
<dbReference type="SUPFAM" id="SSF51306">
    <property type="entry name" value="LexA/Signal peptidase"/>
    <property type="match status" value="1"/>
</dbReference>
<reference evidence="1 2" key="1">
    <citation type="submission" date="2019-07" db="EMBL/GenBank/DDBJ databases">
        <authorList>
            <person name="Hibberd C M."/>
            <person name="Gehrig L. J."/>
            <person name="Chang H.-W."/>
            <person name="Venkatesh S."/>
        </authorList>
    </citation>
    <scope>NUCLEOTIDE SEQUENCE [LARGE SCALE GENOMIC DNA]</scope>
    <source>
        <strain evidence="1">Blautia_luti_SSTS_Bg7063</strain>
    </source>
</reference>
<sequence length="154" mass="18114">MNNTSQTSPKIDLEQLLRDGNIIRIKPQGYSMYPLFIPGRDEALIQQTSSTDCRRNDVVLYRRDRSILVLHRIDKITEEGFFMVGDNQWEIEGPLRSDQIIGKLVAFVRNGREISAQNPFYRFLSSVWLLMLPVRPFCFRLTAFFRRIFRKPNS</sequence>
<keyword evidence="2" id="KW-1185">Reference proteome</keyword>
<dbReference type="Proteomes" id="UP000408482">
    <property type="component" value="Unassembled WGS sequence"/>
</dbReference>
<accession>A0A564VB94</accession>